<dbReference type="RefSeq" id="WP_295697736.1">
    <property type="nucleotide sequence ID" value="NZ_CP145316.1"/>
</dbReference>
<gene>
    <name evidence="1" type="ORF">V3I05_03920</name>
</gene>
<evidence type="ECO:0000313" key="2">
    <source>
        <dbReference type="Proteomes" id="UP001434737"/>
    </source>
</evidence>
<accession>A0ABZ3F9F0</accession>
<dbReference type="EMBL" id="CP145316">
    <property type="protein sequence ID" value="XAM18835.1"/>
    <property type="molecule type" value="Genomic_DNA"/>
</dbReference>
<protein>
    <submittedName>
        <fullName evidence="1">Uncharacterized protein</fullName>
    </submittedName>
</protein>
<sequence>MSLPRDDETNYTNFEITGFYTDSRNKIPSIGDESRCPSPRRIYL</sequence>
<proteinExistence type="predicted"/>
<evidence type="ECO:0000313" key="1">
    <source>
        <dbReference type="EMBL" id="XAM18835.1"/>
    </source>
</evidence>
<organism evidence="1 2">
    <name type="scientific">Helicobacter mastomyrinus</name>
    <dbReference type="NCBI Taxonomy" id="287948"/>
    <lineage>
        <taxon>Bacteria</taxon>
        <taxon>Pseudomonadati</taxon>
        <taxon>Campylobacterota</taxon>
        <taxon>Epsilonproteobacteria</taxon>
        <taxon>Campylobacterales</taxon>
        <taxon>Helicobacteraceae</taxon>
        <taxon>Helicobacter</taxon>
    </lineage>
</organism>
<keyword evidence="2" id="KW-1185">Reference proteome</keyword>
<reference evidence="1 2" key="1">
    <citation type="submission" date="2024-02" db="EMBL/GenBank/DDBJ databases">
        <title>Genome and pathogenicity analysis of Helicobacter mastomyrinus isolated from mice.</title>
        <authorList>
            <person name="Zhu L."/>
        </authorList>
    </citation>
    <scope>NUCLEOTIDE SEQUENCE [LARGE SCALE GENOMIC DNA]</scope>
    <source>
        <strain evidence="1 2">Hm-17</strain>
    </source>
</reference>
<dbReference type="Proteomes" id="UP001434737">
    <property type="component" value="Chromosome"/>
</dbReference>
<name>A0ABZ3F9F0_9HELI</name>